<accession>A0A077R2T6</accession>
<dbReference type="GO" id="GO:0016020">
    <property type="term" value="C:membrane"/>
    <property type="evidence" value="ECO:0007669"/>
    <property type="project" value="InterPro"/>
</dbReference>
<dbReference type="InterPro" id="IPR013783">
    <property type="entry name" value="Ig-like_fold"/>
</dbReference>
<dbReference type="EMBL" id="HG529571">
    <property type="protein sequence ID" value="CDI53162.1"/>
    <property type="molecule type" value="Genomic_DNA"/>
</dbReference>
<dbReference type="InterPro" id="IPR015919">
    <property type="entry name" value="Cadherin-like_sf"/>
</dbReference>
<feature type="compositionally biased region" description="Polar residues" evidence="1">
    <location>
        <begin position="274"/>
        <end position="286"/>
    </location>
</feature>
<feature type="compositionally biased region" description="Polar residues" evidence="1">
    <location>
        <begin position="36"/>
        <end position="45"/>
    </location>
</feature>
<reference evidence="2" key="1">
    <citation type="journal article" date="2014" name="Genome Biol. Evol.">
        <title>Gene Loss Rather Than Gene Gain Is Associated with a Host Jump from Monocots to Dicots in the Smut Fungus Melanopsichium pennsylvanicum.</title>
        <authorList>
            <person name="Sharma R."/>
            <person name="Mishra B."/>
            <person name="Runge F."/>
            <person name="Thines M."/>
        </authorList>
    </citation>
    <scope>NUCLEOTIDE SEQUENCE</scope>
    <source>
        <strain evidence="2">4</strain>
    </source>
</reference>
<evidence type="ECO:0000313" key="2">
    <source>
        <dbReference type="EMBL" id="CDI53162.1"/>
    </source>
</evidence>
<feature type="region of interest" description="Disordered" evidence="1">
    <location>
        <begin position="1"/>
        <end position="90"/>
    </location>
</feature>
<evidence type="ECO:0000256" key="1">
    <source>
        <dbReference type="SAM" id="MobiDB-lite"/>
    </source>
</evidence>
<feature type="region of interest" description="Disordered" evidence="1">
    <location>
        <begin position="107"/>
        <end position="286"/>
    </location>
</feature>
<sequence length="852" mass="90214">MQHQGSGHNEVMHSGQVSPTARKRPVQSDSDLSEQPFKSQRSETATPLHFPQAPPSAPPTASGSATILSHLQAPMPPASAPPAQMANGVPGRQSHTLLAQATAALPNGVQSLNGSPTTPQTPFEFPQGQNLPGTHNVTTVAQSMPSSPSMYQHGHARGGSLHDAMTMTPQTGQNKIGGNDGSSSEQRGQSKIARSALQMSAISSASNSANQSAVDSGPSSPDDSFSNGDSGDEGNPPTERHLTKHRRHRGSGFFSSGASFDFGATEEGGAGDASMTSADKNGASTTISPELRNKLESIFNIFLTTVCSDLEITDDRGELLHQTLMPKKMARLDESPDFRPFKFRIQAFTNAFQAEVYRNGITEAECSIKKIKQFLWTQPYISRFNEDGKKAKSKGNHIWIVEAKKKPEGGWEFHEFSRKIAGAPEKIAYVGLKWAWPLKVWDPQASSTSIKAVFSCNKVPSWIQWEENNRVLSGTPTAGSESGEVSVTAHYVHGGQLHQLQHSFYLQVASIAADDLQANNDAGPSASIAALPSELTTGLGVASSGQNGPIPPALMPIASMVPDMLPHPMQSGLPPPGHTFINGQPPASFGSESINHQIVEPSKVPAVLNAISFPFTPPVHSDARPQYFQSTTNEAAMLTPQLSDVPGTGPDAGRSGSQLSSAMASPMPLHMNHSPFQSAPANQLAAVQPLQAPSSSQALQQQMQTGVVIPPQSAPMVASQPDAKQPNGKASSEEVQVHQVRSMIERKQQAQAANFMLSIPSRKAAIAAEAARPVSGQTTPMSSMPNEMAAQLPALSSFPPNESMASGMAPSTINGDATLSPALNVGFDALNDAGMQLGLKTEQHDRAQHGPQ</sequence>
<feature type="compositionally biased region" description="Low complexity" evidence="1">
    <location>
        <begin position="200"/>
        <end position="235"/>
    </location>
</feature>
<protein>
    <submittedName>
        <fullName evidence="2">Uncharacterized protein</fullName>
    </submittedName>
</protein>
<feature type="compositionally biased region" description="Low complexity" evidence="1">
    <location>
        <begin position="251"/>
        <end position="263"/>
    </location>
</feature>
<feature type="compositionally biased region" description="Polar residues" evidence="1">
    <location>
        <begin position="167"/>
        <end position="189"/>
    </location>
</feature>
<dbReference type="SUPFAM" id="SSF49313">
    <property type="entry name" value="Cadherin-like"/>
    <property type="match status" value="1"/>
</dbReference>
<proteinExistence type="predicted"/>
<dbReference type="AlphaFoldDB" id="A0A077R2T6"/>
<feature type="region of interest" description="Disordered" evidence="1">
    <location>
        <begin position="644"/>
        <end position="667"/>
    </location>
</feature>
<feature type="compositionally biased region" description="Polar residues" evidence="1">
    <location>
        <begin position="128"/>
        <end position="150"/>
    </location>
</feature>
<feature type="compositionally biased region" description="Low complexity" evidence="1">
    <location>
        <begin position="116"/>
        <end position="127"/>
    </location>
</feature>
<dbReference type="Gene3D" id="2.60.40.10">
    <property type="entry name" value="Immunoglobulins"/>
    <property type="match status" value="1"/>
</dbReference>
<organism evidence="2">
    <name type="scientific">Melanopsichium pennsylvanicum 4</name>
    <dbReference type="NCBI Taxonomy" id="1398559"/>
    <lineage>
        <taxon>Eukaryota</taxon>
        <taxon>Fungi</taxon>
        <taxon>Dikarya</taxon>
        <taxon>Basidiomycota</taxon>
        <taxon>Ustilaginomycotina</taxon>
        <taxon>Ustilaginomycetes</taxon>
        <taxon>Ustilaginales</taxon>
        <taxon>Ustilaginaceae</taxon>
        <taxon>Melanopsichium</taxon>
    </lineage>
</organism>
<name>A0A077R2T6_9BASI</name>
<dbReference type="GO" id="GO:0005509">
    <property type="term" value="F:calcium ion binding"/>
    <property type="evidence" value="ECO:0007669"/>
    <property type="project" value="InterPro"/>
</dbReference>